<feature type="domain" description="DUF7587" evidence="3">
    <location>
        <begin position="172"/>
        <end position="273"/>
    </location>
</feature>
<dbReference type="GeneID" id="26813585"/>
<dbReference type="Proteomes" id="UP000037505">
    <property type="component" value="Unassembled WGS sequence"/>
</dbReference>
<evidence type="ECO:0000259" key="3">
    <source>
        <dbReference type="Pfam" id="PF24494"/>
    </source>
</evidence>
<evidence type="ECO:0000313" key="5">
    <source>
        <dbReference type="Proteomes" id="UP000037505"/>
    </source>
</evidence>
<dbReference type="InterPro" id="IPR056009">
    <property type="entry name" value="DUF7587"/>
</dbReference>
<evidence type="ECO:0000256" key="2">
    <source>
        <dbReference type="SAM" id="MobiDB-lite"/>
    </source>
</evidence>
<dbReference type="PROSITE" id="PS50082">
    <property type="entry name" value="WD_REPEATS_2"/>
    <property type="match status" value="2"/>
</dbReference>
<dbReference type="PANTHER" id="PTHR19879">
    <property type="entry name" value="TRANSCRIPTION INITIATION FACTOR TFIID"/>
    <property type="match status" value="1"/>
</dbReference>
<dbReference type="SMART" id="SM00320">
    <property type="entry name" value="WD40"/>
    <property type="match status" value="2"/>
</dbReference>
<organism evidence="4 5">
    <name type="scientific">Aspergillus nomiae NRRL (strain ATCC 15546 / NRRL 13137 / CBS 260.88 / M93)</name>
    <dbReference type="NCBI Taxonomy" id="1509407"/>
    <lineage>
        <taxon>Eukaryota</taxon>
        <taxon>Fungi</taxon>
        <taxon>Dikarya</taxon>
        <taxon>Ascomycota</taxon>
        <taxon>Pezizomycotina</taxon>
        <taxon>Eurotiomycetes</taxon>
        <taxon>Eurotiomycetidae</taxon>
        <taxon>Eurotiales</taxon>
        <taxon>Aspergillaceae</taxon>
        <taxon>Aspergillus</taxon>
        <taxon>Aspergillus subgen. Circumdati</taxon>
    </lineage>
</organism>
<sequence length="675" mass="76429">MACNQPATHILRAVSDYLYQYSESPQHLGDVSNSIMSLSDAIYKVKASYVHNPHSPAEFTEKLMHNIDWRELETFMNMKQHQKPYPKILFRAHMHGELFPRFIDDFTENYCDTFGSDLHLYQEWEEFCELRVSVYDLEDELPIIQDLSGEISQHLQKTQINKGRTPLDTNYYISPFLSLSADFRWTLHRSFEKHQIATDSQQSGLAIFDTSKMHEIKVRVWRVSDLLLFLDSKPRFKGSIISELSRKWAHNADEYLCLDYIPKEALLNFVPCSQMVNTEQEPYKMFLRPFFRESKNLAHFKTSGMEKLSVDDYHHLLSSFLESLLDHVSPSINGEPLVDHLIDQLADYRQWGYDLATDRLSLRQKLGRLVNREYAFGLESWFWDPNCSTILQPLGRPPTTISPPHLQTPLPKGASSLWDMAGLTCKSSGGKSTDFILITEIALIARLLVKRERIVTRPPELAQKTLGGRASSSYQSSDPHRPTRSTPCTAYQTDARSSIPLPCQSLPQPSVAFSPDGETVASASGDDTVRLWDPATGVGRYMLQGHTSSVSAVAFSPNGKMVVSASHDHTVRLWDPASGVEADKLQFDVGVNTLSLSTNGFLATDRGSLSLSCQPLTSLTQQQENGIFVCEKWITRNGQQLIWLPPDYRATCVATNDNNVVLGHVSGRLTFLWLN</sequence>
<protein>
    <recommendedName>
        <fullName evidence="3">DUF7587 domain-containing protein</fullName>
    </recommendedName>
</protein>
<proteinExistence type="predicted"/>
<reference evidence="4 5" key="1">
    <citation type="submission" date="2014-06" db="EMBL/GenBank/DDBJ databases">
        <title>The Genome of the Aflatoxigenic Filamentous Fungus Aspergillus nomius.</title>
        <authorList>
            <person name="Moore M.G."/>
            <person name="Shannon B.M."/>
            <person name="Brian M.M."/>
        </authorList>
    </citation>
    <scope>NUCLEOTIDE SEQUENCE [LARGE SCALE GENOMIC DNA]</scope>
    <source>
        <strain evidence="4 5">NRRL 13137</strain>
    </source>
</reference>
<name>A0A0L1IKF2_ASPN3</name>
<feature type="region of interest" description="Disordered" evidence="2">
    <location>
        <begin position="460"/>
        <end position="489"/>
    </location>
</feature>
<feature type="repeat" description="WD" evidence="1">
    <location>
        <begin position="543"/>
        <end position="575"/>
    </location>
</feature>
<dbReference type="RefSeq" id="XP_015400890.1">
    <property type="nucleotide sequence ID" value="XM_015557037.1"/>
</dbReference>
<keyword evidence="1" id="KW-0853">WD repeat</keyword>
<gene>
    <name evidence="4" type="ORF">ANOM_011781</name>
</gene>
<evidence type="ECO:0000313" key="4">
    <source>
        <dbReference type="EMBL" id="KNG79967.1"/>
    </source>
</evidence>
<dbReference type="Pfam" id="PF00400">
    <property type="entry name" value="WD40"/>
    <property type="match status" value="2"/>
</dbReference>
<dbReference type="Gene3D" id="2.130.10.10">
    <property type="entry name" value="YVTN repeat-like/Quinoprotein amine dehydrogenase"/>
    <property type="match status" value="1"/>
</dbReference>
<dbReference type="PROSITE" id="PS50294">
    <property type="entry name" value="WD_REPEATS_REGION"/>
    <property type="match status" value="2"/>
</dbReference>
<dbReference type="InterPro" id="IPR001680">
    <property type="entry name" value="WD40_rpt"/>
</dbReference>
<accession>A0A0L1IKF2</accession>
<comment type="caution">
    <text evidence="4">The sequence shown here is derived from an EMBL/GenBank/DDBJ whole genome shotgun (WGS) entry which is preliminary data.</text>
</comment>
<dbReference type="SUPFAM" id="SSF50978">
    <property type="entry name" value="WD40 repeat-like"/>
    <property type="match status" value="1"/>
</dbReference>
<dbReference type="AlphaFoldDB" id="A0A0L1IKF2"/>
<feature type="repeat" description="WD" evidence="1">
    <location>
        <begin position="510"/>
        <end position="533"/>
    </location>
</feature>
<evidence type="ECO:0000256" key="1">
    <source>
        <dbReference type="PROSITE-ProRule" id="PRU00221"/>
    </source>
</evidence>
<dbReference type="PANTHER" id="PTHR19879:SF9">
    <property type="entry name" value="TRANSCRIPTION INITIATION FACTOR TFIID SUBUNIT 5"/>
    <property type="match status" value="1"/>
</dbReference>
<dbReference type="InterPro" id="IPR015943">
    <property type="entry name" value="WD40/YVTN_repeat-like_dom_sf"/>
</dbReference>
<dbReference type="STRING" id="1509407.A0A0L1IKF2"/>
<dbReference type="Pfam" id="PF24494">
    <property type="entry name" value="DUF7587"/>
    <property type="match status" value="1"/>
</dbReference>
<dbReference type="EMBL" id="JNOM01000769">
    <property type="protein sequence ID" value="KNG79967.1"/>
    <property type="molecule type" value="Genomic_DNA"/>
</dbReference>
<dbReference type="OrthoDB" id="4498333at2759"/>
<keyword evidence="5" id="KW-1185">Reference proteome</keyword>
<dbReference type="InterPro" id="IPR036322">
    <property type="entry name" value="WD40_repeat_dom_sf"/>
</dbReference>